<keyword evidence="3 7" id="KW-0238">DNA-binding</keyword>
<dbReference type="Pfam" id="PF00356">
    <property type="entry name" value="LacI"/>
    <property type="match status" value="1"/>
</dbReference>
<accession>A0ABR9MFT1</accession>
<reference evidence="7 8" key="1">
    <citation type="submission" date="2020-10" db="EMBL/GenBank/DDBJ databases">
        <title>Sequencing the genomes of 1000 actinobacteria strains.</title>
        <authorList>
            <person name="Klenk H.-P."/>
        </authorList>
    </citation>
    <scope>NUCLEOTIDE SEQUENCE [LARGE SCALE GENOMIC DNA]</scope>
    <source>
        <strain evidence="7 8">DSM 43173</strain>
    </source>
</reference>
<dbReference type="RefSeq" id="WP_318787417.1">
    <property type="nucleotide sequence ID" value="NZ_JADBEK010000001.1"/>
</dbReference>
<dbReference type="GO" id="GO:0003677">
    <property type="term" value="F:DNA binding"/>
    <property type="evidence" value="ECO:0007669"/>
    <property type="project" value="UniProtKB-KW"/>
</dbReference>
<dbReference type="PANTHER" id="PTHR30146:SF148">
    <property type="entry name" value="HTH-TYPE TRANSCRIPTIONAL REPRESSOR PURR-RELATED"/>
    <property type="match status" value="1"/>
</dbReference>
<organism evidence="7 8">
    <name type="scientific">Nonomuraea angiospora</name>
    <dbReference type="NCBI Taxonomy" id="46172"/>
    <lineage>
        <taxon>Bacteria</taxon>
        <taxon>Bacillati</taxon>
        <taxon>Actinomycetota</taxon>
        <taxon>Actinomycetes</taxon>
        <taxon>Streptosporangiales</taxon>
        <taxon>Streptosporangiaceae</taxon>
        <taxon>Nonomuraea</taxon>
    </lineage>
</organism>
<feature type="compositionally biased region" description="Acidic residues" evidence="5">
    <location>
        <begin position="288"/>
        <end position="299"/>
    </location>
</feature>
<dbReference type="InterPro" id="IPR010982">
    <property type="entry name" value="Lambda_DNA-bd_dom_sf"/>
</dbReference>
<dbReference type="PANTHER" id="PTHR30146">
    <property type="entry name" value="LACI-RELATED TRANSCRIPTIONAL REPRESSOR"/>
    <property type="match status" value="1"/>
</dbReference>
<dbReference type="CDD" id="cd01392">
    <property type="entry name" value="HTH_LacI"/>
    <property type="match status" value="1"/>
</dbReference>
<dbReference type="InterPro" id="IPR000843">
    <property type="entry name" value="HTH_LacI"/>
</dbReference>
<keyword evidence="8" id="KW-1185">Reference proteome</keyword>
<evidence type="ECO:0000256" key="3">
    <source>
        <dbReference type="ARBA" id="ARBA00023125"/>
    </source>
</evidence>
<evidence type="ECO:0000256" key="2">
    <source>
        <dbReference type="ARBA" id="ARBA00023015"/>
    </source>
</evidence>
<dbReference type="EMBL" id="JADBEK010000001">
    <property type="protein sequence ID" value="MBE1591757.1"/>
    <property type="molecule type" value="Genomic_DNA"/>
</dbReference>
<name>A0ABR9MFT1_9ACTN</name>
<dbReference type="InterPro" id="IPR028082">
    <property type="entry name" value="Peripla_BP_I"/>
</dbReference>
<evidence type="ECO:0000313" key="7">
    <source>
        <dbReference type="EMBL" id="MBE1591757.1"/>
    </source>
</evidence>
<gene>
    <name evidence="7" type="ORF">H4W80_010015</name>
</gene>
<dbReference type="Pfam" id="PF13377">
    <property type="entry name" value="Peripla_BP_3"/>
    <property type="match status" value="1"/>
</dbReference>
<keyword evidence="1" id="KW-0678">Repressor</keyword>
<dbReference type="Proteomes" id="UP000633509">
    <property type="component" value="Unassembled WGS sequence"/>
</dbReference>
<evidence type="ECO:0000313" key="8">
    <source>
        <dbReference type="Proteomes" id="UP000633509"/>
    </source>
</evidence>
<keyword evidence="4" id="KW-0804">Transcription</keyword>
<comment type="caution">
    <text evidence="7">The sequence shown here is derived from an EMBL/GenBank/DDBJ whole genome shotgun (WGS) entry which is preliminary data.</text>
</comment>
<evidence type="ECO:0000256" key="1">
    <source>
        <dbReference type="ARBA" id="ARBA00022491"/>
    </source>
</evidence>
<evidence type="ECO:0000256" key="4">
    <source>
        <dbReference type="ARBA" id="ARBA00023163"/>
    </source>
</evidence>
<dbReference type="SUPFAM" id="SSF47413">
    <property type="entry name" value="lambda repressor-like DNA-binding domains"/>
    <property type="match status" value="1"/>
</dbReference>
<dbReference type="Gene3D" id="3.40.50.2300">
    <property type="match status" value="3"/>
</dbReference>
<feature type="region of interest" description="Disordered" evidence="5">
    <location>
        <begin position="242"/>
        <end position="315"/>
    </location>
</feature>
<keyword evidence="2" id="KW-0805">Transcription regulation</keyword>
<dbReference type="InterPro" id="IPR046335">
    <property type="entry name" value="LacI/GalR-like_sensor"/>
</dbReference>
<proteinExistence type="predicted"/>
<dbReference type="InterPro" id="IPR001761">
    <property type="entry name" value="Peripla_BP/Lac1_sug-bd_dom"/>
</dbReference>
<dbReference type="Pfam" id="PF00532">
    <property type="entry name" value="Peripla_BP_1"/>
    <property type="match status" value="1"/>
</dbReference>
<dbReference type="Gene3D" id="1.10.260.40">
    <property type="entry name" value="lambda repressor-like DNA-binding domains"/>
    <property type="match status" value="1"/>
</dbReference>
<evidence type="ECO:0000256" key="5">
    <source>
        <dbReference type="SAM" id="MobiDB-lite"/>
    </source>
</evidence>
<dbReference type="SUPFAM" id="SSF53822">
    <property type="entry name" value="Periplasmic binding protein-like I"/>
    <property type="match status" value="2"/>
</dbReference>
<sequence length="406" mass="42165">MRADEGRERAGVRAEEPVTILTVAREAGVSKTTASDALRGSGRVSERTREAVAQVAERLGYVPNGSARHLRKASTGTIGLHVPEVLTRSSYYMSFVFGVVEQAARHDYDVTLITSGQRRSRPPRVDGLVLGDPLGGDPVVESLMATGLPTVSCERFPGSRQADGVVWSEHASMLGRLLDHLRESGASRPALIVAGDESDWAASVHRGYLEWCAAHGVVPLVRRVSFDASGDEVRSAARALLDAAPPTRAQGEPALATRPPAAQGSGEAAGLGPVEATGLGRGGATDSEPGEATDSEPGEATDLGPTLERGGDGPLDALVCAPAGAATEVAPLLREAGLNVLLASCVDSAATRQSDPPITAIDLRPKEAGASCAELLFELLSGAAPVGTERVHPIELSIRASTRPRP</sequence>
<evidence type="ECO:0000259" key="6">
    <source>
        <dbReference type="PROSITE" id="PS50932"/>
    </source>
</evidence>
<dbReference type="PROSITE" id="PS50932">
    <property type="entry name" value="HTH_LACI_2"/>
    <property type="match status" value="1"/>
</dbReference>
<feature type="domain" description="HTH lacI-type" evidence="6">
    <location>
        <begin position="18"/>
        <end position="72"/>
    </location>
</feature>
<protein>
    <submittedName>
        <fullName evidence="7">DNA-binding LacI/PurR family transcriptional regulator</fullName>
    </submittedName>
</protein>
<dbReference type="SMART" id="SM00354">
    <property type="entry name" value="HTH_LACI"/>
    <property type="match status" value="1"/>
</dbReference>